<keyword evidence="7 9" id="KW-1133">Transmembrane helix</keyword>
<dbReference type="EMBL" id="JASXSV010000040">
    <property type="protein sequence ID" value="MDP0590290.1"/>
    <property type="molecule type" value="Genomic_DNA"/>
</dbReference>
<keyword evidence="6 9" id="KW-0378">Hydrolase</keyword>
<evidence type="ECO:0000313" key="13">
    <source>
        <dbReference type="Proteomes" id="UP001178148"/>
    </source>
</evidence>
<protein>
    <recommendedName>
        <fullName evidence="9">Lipoprotein signal peptidase</fullName>
        <ecNumber evidence="9">3.4.23.36</ecNumber>
    </recommendedName>
    <alternativeName>
        <fullName evidence="9">Prolipoprotein signal peptidase</fullName>
    </alternativeName>
    <alternativeName>
        <fullName evidence="9">Signal peptidase II</fullName>
        <shortName evidence="9">SPase II</shortName>
    </alternativeName>
</protein>
<feature type="transmembrane region" description="Helical" evidence="9">
    <location>
        <begin position="66"/>
        <end position="87"/>
    </location>
</feature>
<dbReference type="PROSITE" id="PS00855">
    <property type="entry name" value="SPASE_II"/>
    <property type="match status" value="1"/>
</dbReference>
<evidence type="ECO:0000313" key="12">
    <source>
        <dbReference type="EMBL" id="MDP0590290.1"/>
    </source>
</evidence>
<reference evidence="12 13" key="1">
    <citation type="journal article" date="2023" name="bioRxiv">
        <title>An intranuclear bacterial parasite of deep-sea mussels expresses apoptosis inhibitors acquired from its host.</title>
        <authorList>
            <person name="Gonzalez Porras M.A."/>
            <person name="Assie A."/>
            <person name="Tietjen M."/>
            <person name="Violette M."/>
            <person name="Kleiner M."/>
            <person name="Gruber-Vodicka H."/>
            <person name="Dubilier N."/>
            <person name="Leisch N."/>
        </authorList>
    </citation>
    <scope>NUCLEOTIDE SEQUENCE [LARGE SCALE GENOMIC DNA]</scope>
    <source>
        <strain evidence="12">IAP13</strain>
    </source>
</reference>
<dbReference type="GO" id="GO:0006508">
    <property type="term" value="P:proteolysis"/>
    <property type="evidence" value="ECO:0007669"/>
    <property type="project" value="UniProtKB-KW"/>
</dbReference>
<comment type="subcellular location">
    <subcellularLocation>
        <location evidence="9">Cell membrane</location>
        <topology evidence="9">Multi-pass membrane protein</topology>
    </subcellularLocation>
</comment>
<evidence type="ECO:0000256" key="1">
    <source>
        <dbReference type="ARBA" id="ARBA00006139"/>
    </source>
</evidence>
<feature type="transmembrane region" description="Helical" evidence="9">
    <location>
        <begin position="41"/>
        <end position="60"/>
    </location>
</feature>
<evidence type="ECO:0000256" key="9">
    <source>
        <dbReference type="HAMAP-Rule" id="MF_00161"/>
    </source>
</evidence>
<comment type="function">
    <text evidence="9 10">This protein specifically catalyzes the removal of signal peptides from prolipoproteins.</text>
</comment>
<accession>A0AA90NNW9</accession>
<comment type="catalytic activity">
    <reaction evidence="9 10">
        <text>Release of signal peptides from bacterial membrane prolipoproteins. Hydrolyzes -Xaa-Yaa-Zaa-|-(S,diacylglyceryl)Cys-, in which Xaa is hydrophobic (preferably Leu), and Yaa (Ala or Ser) and Zaa (Gly or Ala) have small, neutral side chains.</text>
        <dbReference type="EC" id="3.4.23.36"/>
    </reaction>
</comment>
<keyword evidence="5 9" id="KW-0064">Aspartyl protease</keyword>
<dbReference type="Proteomes" id="UP001178148">
    <property type="component" value="Unassembled WGS sequence"/>
</dbReference>
<dbReference type="PANTHER" id="PTHR33695">
    <property type="entry name" value="LIPOPROTEIN SIGNAL PEPTIDASE"/>
    <property type="match status" value="1"/>
</dbReference>
<gene>
    <name evidence="9 12" type="primary">lspA</name>
    <name evidence="12" type="ORF">QS748_14315</name>
</gene>
<evidence type="ECO:0000256" key="11">
    <source>
        <dbReference type="RuleBase" id="RU004181"/>
    </source>
</evidence>
<dbReference type="HAMAP" id="MF_00161">
    <property type="entry name" value="LspA"/>
    <property type="match status" value="1"/>
</dbReference>
<feature type="active site" evidence="9">
    <location>
        <position position="122"/>
    </location>
</feature>
<evidence type="ECO:0000256" key="8">
    <source>
        <dbReference type="ARBA" id="ARBA00023136"/>
    </source>
</evidence>
<dbReference type="NCBIfam" id="TIGR00077">
    <property type="entry name" value="lspA"/>
    <property type="match status" value="1"/>
</dbReference>
<keyword evidence="4 9" id="KW-0812">Transmembrane</keyword>
<evidence type="ECO:0000256" key="3">
    <source>
        <dbReference type="ARBA" id="ARBA00022670"/>
    </source>
</evidence>
<proteinExistence type="inferred from homology"/>
<dbReference type="AlphaFoldDB" id="A0AA90NNW9"/>
<evidence type="ECO:0000256" key="5">
    <source>
        <dbReference type="ARBA" id="ARBA00022750"/>
    </source>
</evidence>
<comment type="similarity">
    <text evidence="1 9 11">Belongs to the peptidase A8 family.</text>
</comment>
<evidence type="ECO:0000256" key="2">
    <source>
        <dbReference type="ARBA" id="ARBA00022475"/>
    </source>
</evidence>
<keyword evidence="13" id="KW-1185">Reference proteome</keyword>
<feature type="transmembrane region" description="Helical" evidence="9">
    <location>
        <begin position="94"/>
        <end position="112"/>
    </location>
</feature>
<evidence type="ECO:0000256" key="10">
    <source>
        <dbReference type="RuleBase" id="RU000594"/>
    </source>
</evidence>
<name>A0AA90NNW9_9GAMM</name>
<evidence type="ECO:0000256" key="7">
    <source>
        <dbReference type="ARBA" id="ARBA00022989"/>
    </source>
</evidence>
<dbReference type="EC" id="3.4.23.36" evidence="9"/>
<dbReference type="PANTHER" id="PTHR33695:SF1">
    <property type="entry name" value="LIPOPROTEIN SIGNAL PEPTIDASE"/>
    <property type="match status" value="1"/>
</dbReference>
<evidence type="ECO:0000256" key="4">
    <source>
        <dbReference type="ARBA" id="ARBA00022692"/>
    </source>
</evidence>
<evidence type="ECO:0000256" key="6">
    <source>
        <dbReference type="ARBA" id="ARBA00022801"/>
    </source>
</evidence>
<dbReference type="InterPro" id="IPR001872">
    <property type="entry name" value="Peptidase_A8"/>
</dbReference>
<dbReference type="PRINTS" id="PR00781">
    <property type="entry name" value="LIPOSIGPTASE"/>
</dbReference>
<organism evidence="12 13">
    <name type="scientific">Candidatus Endonucleibacter bathymodioli</name>
    <dbReference type="NCBI Taxonomy" id="539814"/>
    <lineage>
        <taxon>Bacteria</taxon>
        <taxon>Pseudomonadati</taxon>
        <taxon>Pseudomonadota</taxon>
        <taxon>Gammaproteobacteria</taxon>
        <taxon>Oceanospirillales</taxon>
        <taxon>Endozoicomonadaceae</taxon>
        <taxon>Candidatus Endonucleibacter</taxon>
    </lineage>
</organism>
<feature type="transmembrane region" description="Helical" evidence="9">
    <location>
        <begin position="132"/>
        <end position="155"/>
    </location>
</feature>
<sequence>MKNKEAGHLHWLWLSGLVWVLDQATKWLAVHGMHLYEQITVLPIFSLTLTYNTGAAFSFLSNESGWQRWFLSTVSVIVSFMLVRWLYGLKKHEVLQACAMALILGGATGNLFDRLIHGYVVDFILIHYDRFYFPAFNLADSAITIGAAMLVLDIFRGQKPCHE</sequence>
<comment type="caution">
    <text evidence="12">The sequence shown here is derived from an EMBL/GenBank/DDBJ whole genome shotgun (WGS) entry which is preliminary data.</text>
</comment>
<keyword evidence="8 9" id="KW-0472">Membrane</keyword>
<dbReference type="GO" id="GO:0005886">
    <property type="term" value="C:plasma membrane"/>
    <property type="evidence" value="ECO:0007669"/>
    <property type="project" value="UniProtKB-SubCell"/>
</dbReference>
<feature type="active site" evidence="9">
    <location>
        <position position="140"/>
    </location>
</feature>
<keyword evidence="2 9" id="KW-1003">Cell membrane</keyword>
<dbReference type="Pfam" id="PF01252">
    <property type="entry name" value="Peptidase_A8"/>
    <property type="match status" value="1"/>
</dbReference>
<comment type="pathway">
    <text evidence="9">Protein modification; lipoprotein biosynthesis (signal peptide cleavage).</text>
</comment>
<keyword evidence="3 9" id="KW-0645">Protease</keyword>
<dbReference type="GO" id="GO:0004190">
    <property type="term" value="F:aspartic-type endopeptidase activity"/>
    <property type="evidence" value="ECO:0007669"/>
    <property type="project" value="UniProtKB-UniRule"/>
</dbReference>